<evidence type="ECO:0000256" key="2">
    <source>
        <dbReference type="ARBA" id="ARBA00022771"/>
    </source>
</evidence>
<gene>
    <name evidence="7" type="ORF">Din_025273</name>
</gene>
<dbReference type="GO" id="GO:0008270">
    <property type="term" value="F:zinc ion binding"/>
    <property type="evidence" value="ECO:0007669"/>
    <property type="project" value="UniProtKB-KW"/>
</dbReference>
<evidence type="ECO:0000256" key="5">
    <source>
        <dbReference type="SAM" id="MobiDB-lite"/>
    </source>
</evidence>
<dbReference type="PROSITE" id="PS50119">
    <property type="entry name" value="ZF_BBOX"/>
    <property type="match status" value="1"/>
</dbReference>
<evidence type="ECO:0000256" key="1">
    <source>
        <dbReference type="ARBA" id="ARBA00022723"/>
    </source>
</evidence>
<evidence type="ECO:0000256" key="3">
    <source>
        <dbReference type="ARBA" id="ARBA00022833"/>
    </source>
</evidence>
<evidence type="ECO:0000313" key="7">
    <source>
        <dbReference type="EMBL" id="MPA55832.1"/>
    </source>
</evidence>
<protein>
    <submittedName>
        <fullName evidence="7">Putative B-box zinc finger protein 32-like</fullName>
    </submittedName>
</protein>
<feature type="domain" description="B box-type" evidence="6">
    <location>
        <begin position="1"/>
        <end position="47"/>
    </location>
</feature>
<evidence type="ECO:0000256" key="4">
    <source>
        <dbReference type="PROSITE-ProRule" id="PRU00024"/>
    </source>
</evidence>
<dbReference type="Pfam" id="PF00643">
    <property type="entry name" value="zf-B_box"/>
    <property type="match status" value="1"/>
</dbReference>
<dbReference type="PANTHER" id="PTHR31717">
    <property type="entry name" value="ZINC FINGER PROTEIN CONSTANS-LIKE 10"/>
    <property type="match status" value="1"/>
</dbReference>
<dbReference type="InterPro" id="IPR000315">
    <property type="entry name" value="Znf_B-box"/>
</dbReference>
<dbReference type="InterPro" id="IPR049808">
    <property type="entry name" value="CONSTANS-like_Bbox1"/>
</dbReference>
<accession>A0A5B7AGE1</accession>
<dbReference type="CDD" id="cd19821">
    <property type="entry name" value="Bbox1_BBX-like"/>
    <property type="match status" value="1"/>
</dbReference>
<organism evidence="7">
    <name type="scientific">Davidia involucrata</name>
    <name type="common">Dove tree</name>
    <dbReference type="NCBI Taxonomy" id="16924"/>
    <lineage>
        <taxon>Eukaryota</taxon>
        <taxon>Viridiplantae</taxon>
        <taxon>Streptophyta</taxon>
        <taxon>Embryophyta</taxon>
        <taxon>Tracheophyta</taxon>
        <taxon>Spermatophyta</taxon>
        <taxon>Magnoliopsida</taxon>
        <taxon>eudicotyledons</taxon>
        <taxon>Gunneridae</taxon>
        <taxon>Pentapetalae</taxon>
        <taxon>asterids</taxon>
        <taxon>Cornales</taxon>
        <taxon>Nyssaceae</taxon>
        <taxon>Davidia</taxon>
    </lineage>
</organism>
<dbReference type="AlphaFoldDB" id="A0A5B7AGE1"/>
<name>A0A5B7AGE1_DAVIN</name>
<feature type="compositionally biased region" description="Acidic residues" evidence="5">
    <location>
        <begin position="267"/>
        <end position="278"/>
    </location>
</feature>
<proteinExistence type="predicted"/>
<feature type="region of interest" description="Disordered" evidence="5">
    <location>
        <begin position="135"/>
        <end position="154"/>
    </location>
</feature>
<sequence length="278" mass="30235">MKARVCELCNGEAALYCPSDSAFLCWKCDSKVHAANFLVARHVRRTVCSKCKGVTNNRISGVGFQPVRPVCRSCLPETSGDDLDSLSSTSFSACISSTESCGTPTKRIDFDRLITHRIVSSGSVTELSGEKLPGRFTGEVTSRNTKNRETKTRSPAASKVDSKAEGVLVNWCRKLGLTGSDAVPVASKALGVCCNELTVLPFRVFLAASLWFSLRLCGDRSASTWQILKRLEEISGVPAKLILGAESKLARVLKMRKPQPQPRSDQQDQEEGWAECSA</sequence>
<reference evidence="7" key="1">
    <citation type="submission" date="2019-08" db="EMBL/GenBank/DDBJ databases">
        <title>Reference gene set and small RNA set construction with multiple tissues from Davidia involucrata Baill.</title>
        <authorList>
            <person name="Yang H."/>
            <person name="Zhou C."/>
            <person name="Li G."/>
            <person name="Wang J."/>
            <person name="Gao P."/>
            <person name="Wang M."/>
            <person name="Wang R."/>
            <person name="Zhao Y."/>
        </authorList>
    </citation>
    <scope>NUCLEOTIDE SEQUENCE</scope>
    <source>
        <tissue evidence="7">Mixed with DoveR01_LX</tissue>
    </source>
</reference>
<dbReference type="PANTHER" id="PTHR31717:SF81">
    <property type="entry name" value="B-BOX ZINC FINGER PROTEIN 32-LIKE"/>
    <property type="match status" value="1"/>
</dbReference>
<evidence type="ECO:0000259" key="6">
    <source>
        <dbReference type="PROSITE" id="PS50119"/>
    </source>
</evidence>
<keyword evidence="1" id="KW-0479">Metal-binding</keyword>
<dbReference type="EMBL" id="GHES01025273">
    <property type="protein sequence ID" value="MPA55832.1"/>
    <property type="molecule type" value="Transcribed_RNA"/>
</dbReference>
<keyword evidence="3" id="KW-0862">Zinc</keyword>
<dbReference type="SMART" id="SM00336">
    <property type="entry name" value="BBOX"/>
    <property type="match status" value="1"/>
</dbReference>
<feature type="region of interest" description="Disordered" evidence="5">
    <location>
        <begin position="254"/>
        <end position="278"/>
    </location>
</feature>
<keyword evidence="2 4" id="KW-0863">Zinc-finger</keyword>